<dbReference type="Gene3D" id="2.70.160.11">
    <property type="entry name" value="Hnrnp arginine n-methyltransferase1"/>
    <property type="match status" value="2"/>
</dbReference>
<feature type="repeat" description="TPR" evidence="4">
    <location>
        <begin position="106"/>
        <end position="139"/>
    </location>
</feature>
<feature type="domain" description="Methyltransferase type 11" evidence="8">
    <location>
        <begin position="1140"/>
        <end position="1243"/>
    </location>
</feature>
<dbReference type="InterPro" id="IPR029063">
    <property type="entry name" value="SAM-dependent_MTases_sf"/>
</dbReference>
<dbReference type="InterPro" id="IPR013216">
    <property type="entry name" value="Methyltransf_11"/>
</dbReference>
<evidence type="ECO:0000256" key="1">
    <source>
        <dbReference type="ARBA" id="ARBA00022691"/>
    </source>
</evidence>
<protein>
    <submittedName>
        <fullName evidence="9">Arginine methyltransferase</fullName>
    </submittedName>
</protein>
<dbReference type="PANTHER" id="PTHR11006:SF4">
    <property type="entry name" value="PROTEIN ARGININE N-METHYLTRANSFERASE 7"/>
    <property type="match status" value="1"/>
</dbReference>
<dbReference type="Gene3D" id="1.25.40.10">
    <property type="entry name" value="Tetratricopeptide repeat domain"/>
    <property type="match status" value="1"/>
</dbReference>
<dbReference type="OrthoDB" id="2423701at2759"/>
<dbReference type="Proteomes" id="UP000239899">
    <property type="component" value="Unassembled WGS sequence"/>
</dbReference>
<dbReference type="InterPro" id="IPR019734">
    <property type="entry name" value="TPR_rpt"/>
</dbReference>
<accession>A0A2P6TSW2</accession>
<dbReference type="InterPro" id="IPR013105">
    <property type="entry name" value="TPR_2"/>
</dbReference>
<dbReference type="Gene3D" id="3.40.50.150">
    <property type="entry name" value="Vaccinia Virus protein VP39"/>
    <property type="match status" value="3"/>
</dbReference>
<organism evidence="9 10">
    <name type="scientific">Chlorella sorokiniana</name>
    <name type="common">Freshwater green alga</name>
    <dbReference type="NCBI Taxonomy" id="3076"/>
    <lineage>
        <taxon>Eukaryota</taxon>
        <taxon>Viridiplantae</taxon>
        <taxon>Chlorophyta</taxon>
        <taxon>core chlorophytes</taxon>
        <taxon>Trebouxiophyceae</taxon>
        <taxon>Chlorellales</taxon>
        <taxon>Chlorellaceae</taxon>
        <taxon>Chlorella clade</taxon>
        <taxon>Chlorella</taxon>
    </lineage>
</organism>
<keyword evidence="2" id="KW-0677">Repeat</keyword>
<feature type="compositionally biased region" description="Low complexity" evidence="7">
    <location>
        <begin position="976"/>
        <end position="992"/>
    </location>
</feature>
<dbReference type="STRING" id="3076.A0A2P6TSW2"/>
<dbReference type="SUPFAM" id="SSF48452">
    <property type="entry name" value="TPR-like"/>
    <property type="match status" value="1"/>
</dbReference>
<evidence type="ECO:0000256" key="7">
    <source>
        <dbReference type="SAM" id="MobiDB-lite"/>
    </source>
</evidence>
<dbReference type="EMBL" id="LHPG02000007">
    <property type="protein sequence ID" value="PRW57157.1"/>
    <property type="molecule type" value="Genomic_DNA"/>
</dbReference>
<dbReference type="PANTHER" id="PTHR11006">
    <property type="entry name" value="PROTEIN ARGININE N-METHYLTRANSFERASE"/>
    <property type="match status" value="1"/>
</dbReference>
<keyword evidence="1 5" id="KW-0949">S-adenosyl-L-methionine</keyword>
<reference evidence="9 10" key="1">
    <citation type="journal article" date="2018" name="Plant J.">
        <title>Genome sequences of Chlorella sorokiniana UTEX 1602 and Micractinium conductrix SAG 241.80: implications to maltose excretion by a green alga.</title>
        <authorList>
            <person name="Arriola M.B."/>
            <person name="Velmurugan N."/>
            <person name="Zhang Y."/>
            <person name="Plunkett M.H."/>
            <person name="Hondzo H."/>
            <person name="Barney B.M."/>
        </authorList>
    </citation>
    <scope>NUCLEOTIDE SEQUENCE [LARGE SCALE GENOMIC DNA]</scope>
    <source>
        <strain evidence="10">UTEX 1602</strain>
    </source>
</reference>
<evidence type="ECO:0000259" key="8">
    <source>
        <dbReference type="Pfam" id="PF08241"/>
    </source>
</evidence>
<sequence length="1310" mass="138702">MALALPTSDAGMALATVMQQLGLAVQGPPSDELLQHAVEACRAAGNKAFRAKDYRDAVKLYTQALAGAPEDGTLHGNRSAAHLAMGLLDDAAWDARRAVSLRPDWPKAYYRLGCACLALGQWGEAEAALAQGLQLEPGAEDMAAKLAAARQQLAAERAAREAQAATERRGVVAKLRAARREDHRLTQLNQFKQSMAAPDWELEDLEWRPTWLPSMRLKPLERDKVLSEPRRAMLASYVTALADLAAPKQALRVLEDEARLLAFQRGIQAAVQQRPGADALVLGAGGGLLPLLAAQAGCASVVAVERSRMLFRMAKQCLEANAAGQHAELAARVRLLERRLQAVGVEGEATAPDVLKAAEQQARMVAAGMIPQELLGSPDPGVLLPRRASLLVTDLLDHSVLGMGLLPALDYAAERLLAPGALVVPQRVQVYACLLELRVGDVNGFDLSALNAYWWHPGAERMELARMPHRRLSAPCAVHCLDLQARLDSVLARQAAAGSSDSAAPSSGSSSSSSQGAAADEASSPPSSASGSRDEGEEEAAWEHDAWLEVPVTAGGHWNAVAFWFEVHAGAGAVVTSWGEGRSCSAASGDASQASVDKEADGQEAVAASSWGQAVQYLDGQAVAAGSSVRLRVRQDSGQLVFTSDPPQCRPRHALVPRWHFDMVLDAQRNDAYAAAIGRAVQRKREAGCTPLLALDVGAGTGLLSMMAARAGADEVYAAEISQHMCDVGEETCIMNGFLGKVTLLDRDARRLDVLRKADGTPPDLPRRADLLVYEVFDSGCIGEGVLHILAAAQAKLLKANAALVPLSACVWCQPIQMRLGSVLGFDCSQANRWRWRPDYEGVELGRCRDAWVPLADPVEAFFFDFTDAMAHMAPAQVPLCLQFNRAGVFNAVALWFDLHLDEESTLSTNPYMDKGPTWQQAVQWVREVEVAPGQQLELTASHDTYSISFALPPELELEGEGGAGGLGNPAQQPHVADAAGTGGTAAVVDGGDSTGPRLTGVPLVDPAWRAAYDQLQGANGQLVKACVQNPLEYRAVALAALQFAARPHDLGLDAQQAAEFCLQSGALAALLLGLCPPAVAAAAAEGDGGGRRRQTQQIEEAYDSYAATYDELDGGAAAESLGFPTLRQQLLAQARGDVLETAVGTGLNLPLYNLESGALASLTAIDLSGGMLAQARRRAEQLGLGERTRLELVQADVEQLQAALGGRQFDTVVDTFSLCVFPDPLAALRSMAACLRPGGTLLLLEHSRSGFGPLAAYQDLTAPAVAATGKGCRWNDDVPGLVAAAGLEVQRLEPHVGGLIVSLSAVKPA</sequence>
<proteinExistence type="predicted"/>
<dbReference type="InterPro" id="IPR011990">
    <property type="entry name" value="TPR-like_helical_dom_sf"/>
</dbReference>
<feature type="region of interest" description="Disordered" evidence="7">
    <location>
        <begin position="498"/>
        <end position="541"/>
    </location>
</feature>
<evidence type="ECO:0000256" key="3">
    <source>
        <dbReference type="ARBA" id="ARBA00022803"/>
    </source>
</evidence>
<dbReference type="PROSITE" id="PS51678">
    <property type="entry name" value="SAM_MT_PRMT"/>
    <property type="match status" value="1"/>
</dbReference>
<feature type="repeat" description="TPR" evidence="4">
    <location>
        <begin position="38"/>
        <end position="71"/>
    </location>
</feature>
<feature type="region of interest" description="Disordered" evidence="7">
    <location>
        <begin position="959"/>
        <end position="996"/>
    </location>
</feature>
<dbReference type="CDD" id="cd02440">
    <property type="entry name" value="AdoMet_MTases"/>
    <property type="match status" value="2"/>
</dbReference>
<keyword evidence="3 4" id="KW-0802">TPR repeat</keyword>
<keyword evidence="5" id="KW-0808">Transferase</keyword>
<dbReference type="GO" id="GO:0032259">
    <property type="term" value="P:methylation"/>
    <property type="evidence" value="ECO:0007669"/>
    <property type="project" value="UniProtKB-KW"/>
</dbReference>
<evidence type="ECO:0000313" key="9">
    <source>
        <dbReference type="EMBL" id="PRW57157.1"/>
    </source>
</evidence>
<evidence type="ECO:0000313" key="10">
    <source>
        <dbReference type="Proteomes" id="UP000239899"/>
    </source>
</evidence>
<dbReference type="SMART" id="SM00028">
    <property type="entry name" value="TPR"/>
    <property type="match status" value="3"/>
</dbReference>
<dbReference type="Pfam" id="PF07719">
    <property type="entry name" value="TPR_2"/>
    <property type="match status" value="1"/>
</dbReference>
<feature type="coiled-coil region" evidence="6">
    <location>
        <begin position="139"/>
        <end position="168"/>
    </location>
</feature>
<evidence type="ECO:0000256" key="2">
    <source>
        <dbReference type="ARBA" id="ARBA00022737"/>
    </source>
</evidence>
<evidence type="ECO:0000256" key="6">
    <source>
        <dbReference type="SAM" id="Coils"/>
    </source>
</evidence>
<dbReference type="GO" id="GO:0016274">
    <property type="term" value="F:protein-arginine N-methyltransferase activity"/>
    <property type="evidence" value="ECO:0007669"/>
    <property type="project" value="InterPro"/>
</dbReference>
<dbReference type="SUPFAM" id="SSF53335">
    <property type="entry name" value="S-adenosyl-L-methionine-dependent methyltransferases"/>
    <property type="match status" value="3"/>
</dbReference>
<keyword evidence="10" id="KW-1185">Reference proteome</keyword>
<dbReference type="PROSITE" id="PS50005">
    <property type="entry name" value="TPR"/>
    <property type="match status" value="2"/>
</dbReference>
<dbReference type="GO" id="GO:0042054">
    <property type="term" value="F:histone methyltransferase activity"/>
    <property type="evidence" value="ECO:0007669"/>
    <property type="project" value="TreeGrafter"/>
</dbReference>
<name>A0A2P6TSW2_CHLSO</name>
<feature type="compositionally biased region" description="Low complexity" evidence="7">
    <location>
        <begin position="498"/>
        <end position="531"/>
    </location>
</feature>
<comment type="caution">
    <text evidence="9">The sequence shown here is derived from an EMBL/GenBank/DDBJ whole genome shotgun (WGS) entry which is preliminary data.</text>
</comment>
<evidence type="ECO:0000256" key="4">
    <source>
        <dbReference type="PROSITE-ProRule" id="PRU00339"/>
    </source>
</evidence>
<dbReference type="InterPro" id="IPR025799">
    <property type="entry name" value="Arg_MeTrfase"/>
</dbReference>
<gene>
    <name evidence="9" type="ORF">C2E21_3785</name>
</gene>
<keyword evidence="6" id="KW-0175">Coiled coil</keyword>
<evidence type="ECO:0000256" key="5">
    <source>
        <dbReference type="PROSITE-ProRule" id="PRU01015"/>
    </source>
</evidence>
<dbReference type="Pfam" id="PF08241">
    <property type="entry name" value="Methyltransf_11"/>
    <property type="match status" value="1"/>
</dbReference>
<keyword evidence="5 9" id="KW-0489">Methyltransferase</keyword>